<dbReference type="AlphaFoldDB" id="A0AAV9PRQ0"/>
<keyword evidence="5" id="KW-1185">Reference proteome</keyword>
<feature type="transmembrane region" description="Helical" evidence="2">
    <location>
        <begin position="102"/>
        <end position="123"/>
    </location>
</feature>
<dbReference type="Proteomes" id="UP001337655">
    <property type="component" value="Unassembled WGS sequence"/>
</dbReference>
<evidence type="ECO:0000256" key="2">
    <source>
        <dbReference type="SAM" id="Phobius"/>
    </source>
</evidence>
<keyword evidence="2" id="KW-0812">Transmembrane</keyword>
<dbReference type="EMBL" id="JAVRRT010000001">
    <property type="protein sequence ID" value="KAK5175582.1"/>
    <property type="molecule type" value="Genomic_DNA"/>
</dbReference>
<dbReference type="Pfam" id="PF20684">
    <property type="entry name" value="Fung_rhodopsin"/>
    <property type="match status" value="1"/>
</dbReference>
<feature type="transmembrane region" description="Helical" evidence="2">
    <location>
        <begin position="12"/>
        <end position="33"/>
    </location>
</feature>
<proteinExistence type="predicted"/>
<feature type="transmembrane region" description="Helical" evidence="2">
    <location>
        <begin position="180"/>
        <end position="200"/>
    </location>
</feature>
<protein>
    <recommendedName>
        <fullName evidence="3">Rhodopsin domain-containing protein</fullName>
    </recommendedName>
</protein>
<dbReference type="GeneID" id="89922071"/>
<keyword evidence="2" id="KW-1133">Transmembrane helix</keyword>
<accession>A0AAV9PRQ0</accession>
<comment type="caution">
    <text evidence="4">The sequence shown here is derived from an EMBL/GenBank/DDBJ whole genome shotgun (WGS) entry which is preliminary data.</text>
</comment>
<dbReference type="PANTHER" id="PTHR39614">
    <property type="entry name" value="INTEGRAL MEMBRANE PROTEIN"/>
    <property type="match status" value="1"/>
</dbReference>
<feature type="region of interest" description="Disordered" evidence="1">
    <location>
        <begin position="279"/>
        <end position="323"/>
    </location>
</feature>
<dbReference type="PANTHER" id="PTHR39614:SF2">
    <property type="entry name" value="INTEGRAL MEMBRANE PROTEIN"/>
    <property type="match status" value="1"/>
</dbReference>
<feature type="transmembrane region" description="Helical" evidence="2">
    <location>
        <begin position="73"/>
        <end position="90"/>
    </location>
</feature>
<feature type="domain" description="Rhodopsin" evidence="3">
    <location>
        <begin position="32"/>
        <end position="240"/>
    </location>
</feature>
<evidence type="ECO:0000259" key="3">
    <source>
        <dbReference type="Pfam" id="PF20684"/>
    </source>
</evidence>
<evidence type="ECO:0000313" key="5">
    <source>
        <dbReference type="Proteomes" id="UP001337655"/>
    </source>
</evidence>
<feature type="transmembrane region" description="Helical" evidence="2">
    <location>
        <begin position="143"/>
        <end position="168"/>
    </location>
</feature>
<evidence type="ECO:0000313" key="4">
    <source>
        <dbReference type="EMBL" id="KAK5175582.1"/>
    </source>
</evidence>
<organism evidence="4 5">
    <name type="scientific">Saxophila tyrrhenica</name>
    <dbReference type="NCBI Taxonomy" id="1690608"/>
    <lineage>
        <taxon>Eukaryota</taxon>
        <taxon>Fungi</taxon>
        <taxon>Dikarya</taxon>
        <taxon>Ascomycota</taxon>
        <taxon>Pezizomycotina</taxon>
        <taxon>Dothideomycetes</taxon>
        <taxon>Dothideomycetidae</taxon>
        <taxon>Mycosphaerellales</taxon>
        <taxon>Extremaceae</taxon>
        <taxon>Saxophila</taxon>
    </lineage>
</organism>
<dbReference type="RefSeq" id="XP_064664220.1">
    <property type="nucleotide sequence ID" value="XM_064797986.1"/>
</dbReference>
<evidence type="ECO:0000256" key="1">
    <source>
        <dbReference type="SAM" id="MobiDB-lite"/>
    </source>
</evidence>
<name>A0AAV9PRQ0_9PEZI</name>
<reference evidence="4 5" key="1">
    <citation type="submission" date="2023-08" db="EMBL/GenBank/DDBJ databases">
        <title>Black Yeasts Isolated from many extreme environments.</title>
        <authorList>
            <person name="Coleine C."/>
            <person name="Stajich J.E."/>
            <person name="Selbmann L."/>
        </authorList>
    </citation>
    <scope>NUCLEOTIDE SEQUENCE [LARGE SCALE GENOMIC DNA]</scope>
    <source>
        <strain evidence="4 5">CCFEE 5935</strain>
    </source>
</reference>
<keyword evidence="2" id="KW-0472">Membrane</keyword>
<gene>
    <name evidence="4" type="ORF">LTR77_000721</name>
</gene>
<sequence>MALGITRWQRRLFGGGGIPVFALGEFAEAVQILSVVQTGLILRAEEDGLGEKLDRLQQFRVQSINKFVYARDVLFILALAFSKASVCLLLQRFSSHGTQAKAAMAMMVLCVVYSVAGVLLVALRNDLSHPWMPESSLQHAILAQWATCSVLGSLIDISTMVFPIFLVWDLQMAKESKRRVVMGFFMRMPVVALSVARVVAVSRLDYADFTFSYTVVEIYTQLELHYCVASATTPCLHVFLKGWNTGYLGTALEEVDQQAYEEWADAKSDGASYHMTPLHTSKEHEKQTSSTQGTSLQGGHGISQAAAQHSKAGQKDAARDSSQQVIVVRTTVDVDIE</sequence>
<dbReference type="InterPro" id="IPR049326">
    <property type="entry name" value="Rhodopsin_dom_fungi"/>
</dbReference>